<evidence type="ECO:0000259" key="8">
    <source>
        <dbReference type="Pfam" id="PF04290"/>
    </source>
</evidence>
<feature type="transmembrane region" description="Helical" evidence="7">
    <location>
        <begin position="96"/>
        <end position="114"/>
    </location>
</feature>
<organism evidence="9 10">
    <name type="scientific">Maritalea mobilis</name>
    <dbReference type="NCBI Taxonomy" id="483324"/>
    <lineage>
        <taxon>Bacteria</taxon>
        <taxon>Pseudomonadati</taxon>
        <taxon>Pseudomonadota</taxon>
        <taxon>Alphaproteobacteria</taxon>
        <taxon>Hyphomicrobiales</taxon>
        <taxon>Devosiaceae</taxon>
        <taxon>Maritalea</taxon>
    </lineage>
</organism>
<dbReference type="Proteomes" id="UP000295391">
    <property type="component" value="Unassembled WGS sequence"/>
</dbReference>
<dbReference type="EMBL" id="SNYR01000001">
    <property type="protein sequence ID" value="TDQ66185.1"/>
    <property type="molecule type" value="Genomic_DNA"/>
</dbReference>
<dbReference type="AlphaFoldDB" id="A0A4R6VZV9"/>
<comment type="caution">
    <text evidence="7">Lacks conserved residue(s) required for the propagation of feature annotation.</text>
</comment>
<dbReference type="GO" id="GO:0005886">
    <property type="term" value="C:plasma membrane"/>
    <property type="evidence" value="ECO:0007669"/>
    <property type="project" value="UniProtKB-SubCell"/>
</dbReference>
<feature type="transmembrane region" description="Helical" evidence="7">
    <location>
        <begin position="20"/>
        <end position="43"/>
    </location>
</feature>
<dbReference type="InterPro" id="IPR055348">
    <property type="entry name" value="DctQ"/>
</dbReference>
<keyword evidence="7" id="KW-0997">Cell inner membrane</keyword>
<name>A0A4R6VZV9_9HYPH</name>
<keyword evidence="10" id="KW-1185">Reference proteome</keyword>
<evidence type="ECO:0000256" key="3">
    <source>
        <dbReference type="ARBA" id="ARBA00022475"/>
    </source>
</evidence>
<comment type="subcellular location">
    <subcellularLocation>
        <location evidence="7">Cell inner membrane</location>
        <topology evidence="7">Multi-pass membrane protein</topology>
    </subcellularLocation>
    <subcellularLocation>
        <location evidence="1">Cell membrane</location>
        <topology evidence="1">Multi-pass membrane protein</topology>
    </subcellularLocation>
</comment>
<dbReference type="RefSeq" id="WP_133570900.1">
    <property type="nucleotide sequence ID" value="NZ_SNYR01000001.1"/>
</dbReference>
<keyword evidence="4 7" id="KW-0812">Transmembrane</keyword>
<evidence type="ECO:0000256" key="2">
    <source>
        <dbReference type="ARBA" id="ARBA00022448"/>
    </source>
</evidence>
<keyword evidence="6 7" id="KW-0472">Membrane</keyword>
<keyword evidence="3" id="KW-1003">Cell membrane</keyword>
<evidence type="ECO:0000313" key="9">
    <source>
        <dbReference type="EMBL" id="TDQ66185.1"/>
    </source>
</evidence>
<feature type="transmembrane region" description="Helical" evidence="7">
    <location>
        <begin position="134"/>
        <end position="155"/>
    </location>
</feature>
<comment type="subunit">
    <text evidence="7">The complex comprises the extracytoplasmic solute receptor protein and the two transmembrane proteins.</text>
</comment>
<comment type="caution">
    <text evidence="9">The sequence shown here is derived from an EMBL/GenBank/DDBJ whole genome shotgun (WGS) entry which is preliminary data.</text>
</comment>
<sequence>MSGQSSDLPKILVRTVDAFALSGGMILALVVLVNVLATVMNALSIGFAGDFELTEMGVAMAAFCFLPMCQRDGAHVAADIFTQNLGEVPRRFLEQVATLVSLIIAIILLWRMSYGFWDQWRYGYQTAILQLPHWLAYIPILLSLALWSLVALLQLGARLKGNAHD</sequence>
<dbReference type="Pfam" id="PF04290">
    <property type="entry name" value="DctQ"/>
    <property type="match status" value="1"/>
</dbReference>
<evidence type="ECO:0000256" key="7">
    <source>
        <dbReference type="RuleBase" id="RU369079"/>
    </source>
</evidence>
<keyword evidence="2 7" id="KW-0813">Transport</keyword>
<evidence type="ECO:0000256" key="1">
    <source>
        <dbReference type="ARBA" id="ARBA00004651"/>
    </source>
</evidence>
<accession>A0A4R6VZV9</accession>
<dbReference type="GO" id="GO:0022857">
    <property type="term" value="F:transmembrane transporter activity"/>
    <property type="evidence" value="ECO:0007669"/>
    <property type="project" value="UniProtKB-UniRule"/>
</dbReference>
<evidence type="ECO:0000256" key="6">
    <source>
        <dbReference type="ARBA" id="ARBA00023136"/>
    </source>
</evidence>
<keyword evidence="5 7" id="KW-1133">Transmembrane helix</keyword>
<evidence type="ECO:0000256" key="5">
    <source>
        <dbReference type="ARBA" id="ARBA00022989"/>
    </source>
</evidence>
<protein>
    <recommendedName>
        <fullName evidence="7">TRAP transporter small permease protein</fullName>
    </recommendedName>
</protein>
<evidence type="ECO:0000256" key="4">
    <source>
        <dbReference type="ARBA" id="ARBA00022692"/>
    </source>
</evidence>
<comment type="function">
    <text evidence="7">Part of the tripartite ATP-independent periplasmic (TRAP) transport system.</text>
</comment>
<feature type="domain" description="Tripartite ATP-independent periplasmic transporters DctQ component" evidence="8">
    <location>
        <begin position="28"/>
        <end position="159"/>
    </location>
</feature>
<reference evidence="9 10" key="1">
    <citation type="submission" date="2019-03" db="EMBL/GenBank/DDBJ databases">
        <title>Genomic Encyclopedia of Type Strains, Phase III (KMG-III): the genomes of soil and plant-associated and newly described type strains.</title>
        <authorList>
            <person name="Whitman W."/>
        </authorList>
    </citation>
    <scope>NUCLEOTIDE SEQUENCE [LARGE SCALE GENOMIC DNA]</scope>
    <source>
        <strain evidence="9 10">CGMCC 1.7002</strain>
    </source>
</reference>
<gene>
    <name evidence="9" type="ORF">ATL17_0172</name>
</gene>
<comment type="similarity">
    <text evidence="7">Belongs to the TRAP transporter small permease family.</text>
</comment>
<evidence type="ECO:0000313" key="10">
    <source>
        <dbReference type="Proteomes" id="UP000295391"/>
    </source>
</evidence>
<proteinExistence type="inferred from homology"/>
<dbReference type="OrthoDB" id="6183232at2"/>